<feature type="domain" description="Ketosynthase family 3 (KS3)" evidence="4">
    <location>
        <begin position="400"/>
        <end position="774"/>
    </location>
</feature>
<evidence type="ECO:0000313" key="6">
    <source>
        <dbReference type="Proteomes" id="UP000295157"/>
    </source>
</evidence>
<comment type="caution">
    <text evidence="5">The sequence shown here is derived from an EMBL/GenBank/DDBJ whole genome shotgun (WGS) entry which is preliminary data.</text>
</comment>
<dbReference type="CDD" id="cd00834">
    <property type="entry name" value="KAS_I_II"/>
    <property type="match status" value="1"/>
</dbReference>
<dbReference type="InterPro" id="IPR014030">
    <property type="entry name" value="Ketoacyl_synth_N"/>
</dbReference>
<dbReference type="OrthoDB" id="9808669at2"/>
<evidence type="ECO:0000256" key="3">
    <source>
        <dbReference type="RuleBase" id="RU003694"/>
    </source>
</evidence>
<reference evidence="5 6" key="1">
    <citation type="submission" date="2019-02" db="EMBL/GenBank/DDBJ databases">
        <title>Draft genome sequences of novel Actinobacteria.</title>
        <authorList>
            <person name="Sahin N."/>
            <person name="Ay H."/>
            <person name="Saygin H."/>
        </authorList>
    </citation>
    <scope>NUCLEOTIDE SEQUENCE [LARGE SCALE GENOMIC DNA]</scope>
    <source>
        <strain evidence="5 6">KC201</strain>
    </source>
</reference>
<dbReference type="SMART" id="SM00825">
    <property type="entry name" value="PKS_KS"/>
    <property type="match status" value="1"/>
</dbReference>
<comment type="similarity">
    <text evidence="1 3">Belongs to the thiolase-like superfamily. Beta-ketoacyl-ACP synthases family.</text>
</comment>
<name>A0A4R4N9U0_9ACTN</name>
<dbReference type="InterPro" id="IPR016039">
    <property type="entry name" value="Thiolase-like"/>
</dbReference>
<protein>
    <submittedName>
        <fullName evidence="5">3-oxoacyl-ACP synthase</fullName>
    </submittedName>
</protein>
<sequence length="790" mass="80202">MEFHSVAVTGLGIVCSGGRNPKEFWVRLLSGLSAITPIQDPAYAVFDSAYAGQIPDEWLIDQLSGADLELDRDSRMGLVAAQQAIAHGALDPGGTDGERFGVVLGRCVAARKTRNPRGEWNYRPMHASLDLIAQRIGALGPRILVSTACAAGGNAVGLARDKIVTGEADVMLAGGLDPLLFDVTAGFNGLQALSPGPTRPYSRSDGLSLGEGAAFLLLESEEHALRRGAVILAEVAGYGLSADAHHPTAPDPTGRGGASAVRRALGEAGLEPGDVDYVCGHGTGTPANDAMERKVMRTVFGERAPQVPISSVKSFVGHTLGASGAIEALAGVLALGEDMVPPTAGFDQADIDAADLDFVPNLPRPAPVDVVVSNNYAFGGNNVSVVLRKPRGGGRAVRPPRPAVITGLGPVSALGVGVPQWRAALAEGRSGIAPVTAFDTSWHPAGAGAQAPSLDGRSYAPRNVWRHMNNLSRLSTAATRLAWEDAGLALRRSDLDEVGLVFATAGGSTEAVQGFDRSVAKDPRHTSVLDFSSVVLNATGGAVCQALGLRGETTTICHGGVSASLALDCALELIAAGKAEVVVVLAADGFNEPMYRALAAGGVLSATGSARPYDRGRDGMVPGAAAVAVVVESAEHCDARGGVPYARVLSTAHARRGSAGEAAAVERSLAAAVDRADREPGLAVGIADGRSQDAAEAEALAACLPDALVTAPAALTGDCQAASGVMNLAVAALAVREGVVPPVNGLAEPEIGARTRYVTSPGSTADVAAAVALTGAIGSVRGAVVLGGPA</sequence>
<dbReference type="PANTHER" id="PTHR11712:SF336">
    <property type="entry name" value="3-OXOACYL-[ACYL-CARRIER-PROTEIN] SYNTHASE, MITOCHONDRIAL"/>
    <property type="match status" value="1"/>
</dbReference>
<dbReference type="SUPFAM" id="SSF53901">
    <property type="entry name" value="Thiolase-like"/>
    <property type="match status" value="4"/>
</dbReference>
<dbReference type="GO" id="GO:0006633">
    <property type="term" value="P:fatty acid biosynthetic process"/>
    <property type="evidence" value="ECO:0007669"/>
    <property type="project" value="TreeGrafter"/>
</dbReference>
<organism evidence="5 6">
    <name type="scientific">Nonomuraea longispora</name>
    <dbReference type="NCBI Taxonomy" id="1848320"/>
    <lineage>
        <taxon>Bacteria</taxon>
        <taxon>Bacillati</taxon>
        <taxon>Actinomycetota</taxon>
        <taxon>Actinomycetes</taxon>
        <taxon>Streptosporangiales</taxon>
        <taxon>Streptosporangiaceae</taxon>
        <taxon>Nonomuraea</taxon>
    </lineage>
</organism>
<proteinExistence type="inferred from homology"/>
<evidence type="ECO:0000259" key="4">
    <source>
        <dbReference type="PROSITE" id="PS52004"/>
    </source>
</evidence>
<dbReference type="PANTHER" id="PTHR11712">
    <property type="entry name" value="POLYKETIDE SYNTHASE-RELATED"/>
    <property type="match status" value="1"/>
</dbReference>
<dbReference type="EMBL" id="SMJZ01000098">
    <property type="protein sequence ID" value="TDC04030.1"/>
    <property type="molecule type" value="Genomic_DNA"/>
</dbReference>
<feature type="domain" description="Ketosynthase family 3 (KS3)" evidence="4">
    <location>
        <begin position="3"/>
        <end position="389"/>
    </location>
</feature>
<dbReference type="InterPro" id="IPR000794">
    <property type="entry name" value="Beta-ketoacyl_synthase"/>
</dbReference>
<dbReference type="PROSITE" id="PS52004">
    <property type="entry name" value="KS3_2"/>
    <property type="match status" value="2"/>
</dbReference>
<evidence type="ECO:0000313" key="5">
    <source>
        <dbReference type="EMBL" id="TDC04030.1"/>
    </source>
</evidence>
<dbReference type="GO" id="GO:0004315">
    <property type="term" value="F:3-oxoacyl-[acyl-carrier-protein] synthase activity"/>
    <property type="evidence" value="ECO:0007669"/>
    <property type="project" value="TreeGrafter"/>
</dbReference>
<dbReference type="Pfam" id="PF00109">
    <property type="entry name" value="ketoacyl-synt"/>
    <property type="match status" value="2"/>
</dbReference>
<dbReference type="Gene3D" id="3.40.47.10">
    <property type="match status" value="3"/>
</dbReference>
<keyword evidence="2 3" id="KW-0808">Transferase</keyword>
<gene>
    <name evidence="5" type="ORF">E1267_24205</name>
</gene>
<accession>A0A4R4N9U0</accession>
<dbReference type="Pfam" id="PF02801">
    <property type="entry name" value="Ketoacyl-synt_C"/>
    <property type="match status" value="2"/>
</dbReference>
<evidence type="ECO:0000256" key="2">
    <source>
        <dbReference type="ARBA" id="ARBA00022679"/>
    </source>
</evidence>
<keyword evidence="6" id="KW-1185">Reference proteome</keyword>
<dbReference type="InterPro" id="IPR014031">
    <property type="entry name" value="Ketoacyl_synth_C"/>
</dbReference>
<dbReference type="AlphaFoldDB" id="A0A4R4N9U0"/>
<dbReference type="InterPro" id="IPR020841">
    <property type="entry name" value="PKS_Beta-ketoAc_synthase_dom"/>
</dbReference>
<evidence type="ECO:0000256" key="1">
    <source>
        <dbReference type="ARBA" id="ARBA00008467"/>
    </source>
</evidence>
<dbReference type="Proteomes" id="UP000295157">
    <property type="component" value="Unassembled WGS sequence"/>
</dbReference>